<dbReference type="InterPro" id="IPR004923">
    <property type="entry name" value="FTR1/Fip1/EfeU"/>
</dbReference>
<keyword evidence="4 6" id="KW-1133">Transmembrane helix</keyword>
<dbReference type="EMBL" id="JAMDNP010000023">
    <property type="protein sequence ID" value="MCY9761684.1"/>
    <property type="molecule type" value="Genomic_DNA"/>
</dbReference>
<feature type="transmembrane region" description="Helical" evidence="6">
    <location>
        <begin position="337"/>
        <end position="353"/>
    </location>
</feature>
<keyword evidence="7" id="KW-0732">Signal</keyword>
<accession>A0ABT4GYD6</accession>
<feature type="transmembrane region" description="Helical" evidence="6">
    <location>
        <begin position="295"/>
        <end position="316"/>
    </location>
</feature>
<sequence>MKKLVVATVIICAVLWSSCTNVVLAQQSDSYELAKQLVSAAKTAVDAASSSHITEGNLAFQKFKEVWNDSKRAVKKENWKAASKIESSMALVANRLLNHDSNEMKEGLEQLLSTVETYEKSILVARANKSKGAMTLSEYVTSLETTKQQIQDGKIAEAKSSIEMLVQSWLTVEADVVTQSQQVYNESEQNLGLLLSYVDSKPEKAIRTLQQMIDSLTPLENNAYNMWDAALIPIREGLEALLVIGSLLTIAKKTNEQKSSRWVWGGTVLGLAASLIIGLIVSYVLSASMFGQNNFVLAGVSGVFSSLMLLYVGYWLHSKSNIEKWNSMLQEKKREAVSGKIVSFALIAFFAVLREGLETVIFLIGLTGKLSTFELVSGLLTGFVILLIVGVLILKLGVRIPLKPFFLISTVIVLYMCLKFMGSGVHSLQLAGLIPSSISDHMPTISALGVFPSLYSTIPQLVIILFILGMLFIPKRNHSLSSREERSL</sequence>
<dbReference type="GeneID" id="94491008"/>
<proteinExistence type="inferred from homology"/>
<feature type="transmembrane region" description="Helical" evidence="6">
    <location>
        <begin position="454"/>
        <end position="473"/>
    </location>
</feature>
<dbReference type="PANTHER" id="PTHR31632:SF2">
    <property type="entry name" value="PLASMA MEMBRANE IRON PERMEASE"/>
    <property type="match status" value="1"/>
</dbReference>
<evidence type="ECO:0000256" key="3">
    <source>
        <dbReference type="ARBA" id="ARBA00022692"/>
    </source>
</evidence>
<feature type="transmembrane region" description="Helical" evidence="6">
    <location>
        <begin position="262"/>
        <end position="283"/>
    </location>
</feature>
<dbReference type="Proteomes" id="UP001527181">
    <property type="component" value="Unassembled WGS sequence"/>
</dbReference>
<name>A0ABT4GYD6_PAEAL</name>
<feature type="signal peptide" evidence="7">
    <location>
        <begin position="1"/>
        <end position="25"/>
    </location>
</feature>
<evidence type="ECO:0000256" key="6">
    <source>
        <dbReference type="SAM" id="Phobius"/>
    </source>
</evidence>
<evidence type="ECO:0000256" key="5">
    <source>
        <dbReference type="ARBA" id="ARBA00023136"/>
    </source>
</evidence>
<dbReference type="Pfam" id="PF03239">
    <property type="entry name" value="FTR1"/>
    <property type="match status" value="1"/>
</dbReference>
<reference evidence="8 9" key="1">
    <citation type="submission" date="2022-05" db="EMBL/GenBank/DDBJ databases">
        <title>Genome Sequencing of Bee-Associated Microbes.</title>
        <authorList>
            <person name="Dunlap C."/>
        </authorList>
    </citation>
    <scope>NUCLEOTIDE SEQUENCE [LARGE SCALE GENOMIC DNA]</scope>
    <source>
        <strain evidence="8 9">NRRL B-04010</strain>
    </source>
</reference>
<evidence type="ECO:0000313" key="8">
    <source>
        <dbReference type="EMBL" id="MCY9761684.1"/>
    </source>
</evidence>
<evidence type="ECO:0000313" key="9">
    <source>
        <dbReference type="Proteomes" id="UP001527181"/>
    </source>
</evidence>
<feature type="transmembrane region" description="Helical" evidence="6">
    <location>
        <begin position="406"/>
        <end position="434"/>
    </location>
</feature>
<evidence type="ECO:0000256" key="7">
    <source>
        <dbReference type="SAM" id="SignalP"/>
    </source>
</evidence>
<keyword evidence="9" id="KW-1185">Reference proteome</keyword>
<dbReference type="PANTHER" id="PTHR31632">
    <property type="entry name" value="IRON TRANSPORTER FTH1"/>
    <property type="match status" value="1"/>
</dbReference>
<comment type="caution">
    <text evidence="8">The sequence shown here is derived from an EMBL/GenBank/DDBJ whole genome shotgun (WGS) entry which is preliminary data.</text>
</comment>
<evidence type="ECO:0000256" key="2">
    <source>
        <dbReference type="ARBA" id="ARBA00008333"/>
    </source>
</evidence>
<comment type="subcellular location">
    <subcellularLocation>
        <location evidence="1">Membrane</location>
        <topology evidence="1">Multi-pass membrane protein</topology>
    </subcellularLocation>
</comment>
<feature type="transmembrane region" description="Helical" evidence="6">
    <location>
        <begin position="373"/>
        <end position="394"/>
    </location>
</feature>
<gene>
    <name evidence="8" type="ORF">M5X12_13990</name>
</gene>
<dbReference type="PROSITE" id="PS51257">
    <property type="entry name" value="PROKAR_LIPOPROTEIN"/>
    <property type="match status" value="1"/>
</dbReference>
<protein>
    <submittedName>
        <fullName evidence="8">FTR1 family protein</fullName>
    </submittedName>
</protein>
<evidence type="ECO:0000256" key="1">
    <source>
        <dbReference type="ARBA" id="ARBA00004141"/>
    </source>
</evidence>
<feature type="chain" id="PRO_5046980072" evidence="7">
    <location>
        <begin position="26"/>
        <end position="488"/>
    </location>
</feature>
<comment type="similarity">
    <text evidence="2">Belongs to the oxidase-dependent Fe transporter (OFeT) (TC 9.A.10.1) family.</text>
</comment>
<keyword evidence="3 6" id="KW-0812">Transmembrane</keyword>
<keyword evidence="5 6" id="KW-0472">Membrane</keyword>
<dbReference type="RefSeq" id="WP_005549497.1">
    <property type="nucleotide sequence ID" value="NZ_JAMDNA010000016.1"/>
</dbReference>
<organism evidence="8 9">
    <name type="scientific">Paenibacillus alvei</name>
    <name type="common">Bacillus alvei</name>
    <dbReference type="NCBI Taxonomy" id="44250"/>
    <lineage>
        <taxon>Bacteria</taxon>
        <taxon>Bacillati</taxon>
        <taxon>Bacillota</taxon>
        <taxon>Bacilli</taxon>
        <taxon>Bacillales</taxon>
        <taxon>Paenibacillaceae</taxon>
        <taxon>Paenibacillus</taxon>
    </lineage>
</organism>
<evidence type="ECO:0000256" key="4">
    <source>
        <dbReference type="ARBA" id="ARBA00022989"/>
    </source>
</evidence>